<dbReference type="KEGG" id="cthd:CDO33_15410"/>
<evidence type="ECO:0000313" key="9">
    <source>
        <dbReference type="EMBL" id="PNT95781.1"/>
    </source>
</evidence>
<name>A0A2K2F8F2_9CLOT</name>
<evidence type="ECO:0000256" key="3">
    <source>
        <dbReference type="ARBA" id="ARBA00022475"/>
    </source>
</evidence>
<dbReference type="RefSeq" id="WP_103082828.1">
    <property type="nucleotide sequence ID" value="NZ_CP021850.1"/>
</dbReference>
<feature type="transmembrane region" description="Helical" evidence="8">
    <location>
        <begin position="140"/>
        <end position="161"/>
    </location>
</feature>
<dbReference type="Pfam" id="PF04093">
    <property type="entry name" value="MreD"/>
    <property type="match status" value="1"/>
</dbReference>
<dbReference type="Proteomes" id="UP000236151">
    <property type="component" value="Unassembled WGS sequence"/>
</dbReference>
<dbReference type="AlphaFoldDB" id="A0A2K2F8F2"/>
<dbReference type="NCBIfam" id="TIGR03426">
    <property type="entry name" value="shape_MreD"/>
    <property type="match status" value="1"/>
</dbReference>
<dbReference type="EMBL" id="NIOJ01000059">
    <property type="protein sequence ID" value="PNT95781.1"/>
    <property type="molecule type" value="Genomic_DNA"/>
</dbReference>
<comment type="subcellular location">
    <subcellularLocation>
        <location evidence="1">Cell membrane</location>
        <topology evidence="1">Multi-pass membrane protein</topology>
    </subcellularLocation>
</comment>
<feature type="transmembrane region" description="Helical" evidence="8">
    <location>
        <begin position="97"/>
        <end position="120"/>
    </location>
</feature>
<dbReference type="OrthoDB" id="9796616at2"/>
<evidence type="ECO:0000256" key="1">
    <source>
        <dbReference type="ARBA" id="ARBA00004651"/>
    </source>
</evidence>
<proteinExistence type="inferred from homology"/>
<evidence type="ECO:0000313" key="10">
    <source>
        <dbReference type="Proteomes" id="UP000236151"/>
    </source>
</evidence>
<feature type="transmembrane region" description="Helical" evidence="8">
    <location>
        <begin position="6"/>
        <end position="23"/>
    </location>
</feature>
<evidence type="ECO:0000256" key="5">
    <source>
        <dbReference type="ARBA" id="ARBA00022960"/>
    </source>
</evidence>
<dbReference type="InterPro" id="IPR017225">
    <property type="entry name" value="Cell_shape_determin_MreD_prd"/>
</dbReference>
<sequence>MRRKIVAYSACLFVLGLIQSTVLDYIRVFNVKPNLLLAFVVVTALLRGNMEGAVIGFLSGLCLDVISGKLIGFYTLLCMYIGLIIGSVNKRLYRENFLIAVFFTFVATFTYEYTVYFFSIFLKGKGDLLFPLKAVILPEAVYNCVLSIPLFIIMLKLHYAFEDAGRASRKY</sequence>
<keyword evidence="3" id="KW-1003">Cell membrane</keyword>
<keyword evidence="10" id="KW-1185">Reference proteome</keyword>
<gene>
    <name evidence="9" type="primary">mreD</name>
    <name evidence="9" type="ORF">CDQ84_16440</name>
</gene>
<comment type="similarity">
    <text evidence="2">Belongs to the MreD family.</text>
</comment>
<dbReference type="GO" id="GO:0005886">
    <property type="term" value="C:plasma membrane"/>
    <property type="evidence" value="ECO:0007669"/>
    <property type="project" value="UniProtKB-SubCell"/>
</dbReference>
<evidence type="ECO:0000256" key="8">
    <source>
        <dbReference type="SAM" id="Phobius"/>
    </source>
</evidence>
<evidence type="ECO:0000256" key="7">
    <source>
        <dbReference type="ARBA" id="ARBA00023136"/>
    </source>
</evidence>
<comment type="caution">
    <text evidence="9">The sequence shown here is derived from an EMBL/GenBank/DDBJ whole genome shotgun (WGS) entry which is preliminary data.</text>
</comment>
<organism evidence="9 10">
    <name type="scientific">Clostridium thermosuccinogenes</name>
    <dbReference type="NCBI Taxonomy" id="84032"/>
    <lineage>
        <taxon>Bacteria</taxon>
        <taxon>Bacillati</taxon>
        <taxon>Bacillota</taxon>
        <taxon>Clostridia</taxon>
        <taxon>Eubacteriales</taxon>
        <taxon>Clostridiaceae</taxon>
        <taxon>Clostridium</taxon>
    </lineage>
</organism>
<keyword evidence="5" id="KW-0133">Cell shape</keyword>
<evidence type="ECO:0000256" key="6">
    <source>
        <dbReference type="ARBA" id="ARBA00022989"/>
    </source>
</evidence>
<dbReference type="InterPro" id="IPR007227">
    <property type="entry name" value="Cell_shape_determining_MreD"/>
</dbReference>
<dbReference type="PIRSF" id="PIRSF037497">
    <property type="entry name" value="MreD_Clostridium/Treponema_prd"/>
    <property type="match status" value="1"/>
</dbReference>
<keyword evidence="4 8" id="KW-0812">Transmembrane</keyword>
<protein>
    <submittedName>
        <fullName evidence="9">Rod shape-determining protein MreD</fullName>
    </submittedName>
</protein>
<keyword evidence="7 8" id="KW-0472">Membrane</keyword>
<reference evidence="9 10" key="1">
    <citation type="submission" date="2017-06" db="EMBL/GenBank/DDBJ databases">
        <title>Investigating the central metabolism of Clostridium thermosuccinogenes.</title>
        <authorList>
            <person name="Koendjbiharie J.G."/>
            <person name="van Kranenburg R."/>
        </authorList>
    </citation>
    <scope>NUCLEOTIDE SEQUENCE [LARGE SCALE GENOMIC DNA]</scope>
    <source>
        <strain evidence="9 10">DSM 5806</strain>
    </source>
</reference>
<dbReference type="GO" id="GO:0008360">
    <property type="term" value="P:regulation of cell shape"/>
    <property type="evidence" value="ECO:0007669"/>
    <property type="project" value="UniProtKB-KW"/>
</dbReference>
<keyword evidence="6 8" id="KW-1133">Transmembrane helix</keyword>
<feature type="transmembrane region" description="Helical" evidence="8">
    <location>
        <begin position="65"/>
        <end position="85"/>
    </location>
</feature>
<accession>A0A2K2F8F2</accession>
<evidence type="ECO:0000256" key="2">
    <source>
        <dbReference type="ARBA" id="ARBA00007776"/>
    </source>
</evidence>
<evidence type="ECO:0000256" key="4">
    <source>
        <dbReference type="ARBA" id="ARBA00022692"/>
    </source>
</evidence>
<dbReference type="Gene3D" id="1.10.1760.20">
    <property type="match status" value="1"/>
</dbReference>